<evidence type="ECO:0000313" key="13">
    <source>
        <dbReference type="Proteomes" id="UP000509367"/>
    </source>
</evidence>
<dbReference type="PRINTS" id="PR00344">
    <property type="entry name" value="BCTRLSENSOR"/>
</dbReference>
<dbReference type="PANTHER" id="PTHR44936">
    <property type="entry name" value="SENSOR PROTEIN CREC"/>
    <property type="match status" value="1"/>
</dbReference>
<keyword evidence="9" id="KW-1133">Transmembrane helix</keyword>
<keyword evidence="5" id="KW-0808">Transferase</keyword>
<keyword evidence="6" id="KW-0547">Nucleotide-binding</keyword>
<feature type="domain" description="Histidine kinase" evidence="10">
    <location>
        <begin position="265"/>
        <end position="477"/>
    </location>
</feature>
<keyword evidence="9" id="KW-0812">Transmembrane</keyword>
<evidence type="ECO:0000256" key="1">
    <source>
        <dbReference type="ARBA" id="ARBA00000085"/>
    </source>
</evidence>
<evidence type="ECO:0000256" key="9">
    <source>
        <dbReference type="SAM" id="Phobius"/>
    </source>
</evidence>
<dbReference type="SUPFAM" id="SSF55874">
    <property type="entry name" value="ATPase domain of HSP90 chaperone/DNA topoisomerase II/histidine kinase"/>
    <property type="match status" value="1"/>
</dbReference>
<keyword evidence="8" id="KW-0067">ATP-binding</keyword>
<dbReference type="GO" id="GO:0016020">
    <property type="term" value="C:membrane"/>
    <property type="evidence" value="ECO:0007669"/>
    <property type="project" value="UniProtKB-SubCell"/>
</dbReference>
<gene>
    <name evidence="12" type="ORF">HTY61_13530</name>
</gene>
<dbReference type="RefSeq" id="WP_175277298.1">
    <property type="nucleotide sequence ID" value="NZ_CP054836.1"/>
</dbReference>
<feature type="transmembrane region" description="Helical" evidence="9">
    <location>
        <begin position="25"/>
        <end position="46"/>
    </location>
</feature>
<evidence type="ECO:0000259" key="10">
    <source>
        <dbReference type="PROSITE" id="PS50109"/>
    </source>
</evidence>
<protein>
    <recommendedName>
        <fullName evidence="3">histidine kinase</fullName>
        <ecNumber evidence="3">2.7.13.3</ecNumber>
    </recommendedName>
</protein>
<evidence type="ECO:0000256" key="6">
    <source>
        <dbReference type="ARBA" id="ARBA00022741"/>
    </source>
</evidence>
<dbReference type="GO" id="GO:0004673">
    <property type="term" value="F:protein histidine kinase activity"/>
    <property type="evidence" value="ECO:0007669"/>
    <property type="project" value="UniProtKB-EC"/>
</dbReference>
<dbReference type="InterPro" id="IPR003660">
    <property type="entry name" value="HAMP_dom"/>
</dbReference>
<evidence type="ECO:0000256" key="2">
    <source>
        <dbReference type="ARBA" id="ARBA00004370"/>
    </source>
</evidence>
<dbReference type="PANTHER" id="PTHR44936:SF10">
    <property type="entry name" value="SENSOR PROTEIN RSTB"/>
    <property type="match status" value="1"/>
</dbReference>
<dbReference type="AlphaFoldDB" id="A0A6N1VEM5"/>
<dbReference type="Gene3D" id="3.30.565.10">
    <property type="entry name" value="Histidine kinase-like ATPase, C-terminal domain"/>
    <property type="match status" value="1"/>
</dbReference>
<dbReference type="SMART" id="SM00387">
    <property type="entry name" value="HATPase_c"/>
    <property type="match status" value="1"/>
</dbReference>
<dbReference type="InterPro" id="IPR003594">
    <property type="entry name" value="HATPase_dom"/>
</dbReference>
<dbReference type="InterPro" id="IPR036890">
    <property type="entry name" value="HATPase_C_sf"/>
</dbReference>
<feature type="domain" description="HAMP" evidence="11">
    <location>
        <begin position="196"/>
        <end position="251"/>
    </location>
</feature>
<reference evidence="12 13" key="1">
    <citation type="submission" date="2020-06" db="EMBL/GenBank/DDBJ databases">
        <title>Oricola thermophila sp. nov. isolated from a tidal sediments.</title>
        <authorList>
            <person name="Kwon K.K."/>
            <person name="Yang S.-H."/>
            <person name="Park M.-J."/>
        </authorList>
    </citation>
    <scope>NUCLEOTIDE SEQUENCE [LARGE SCALE GENOMIC DNA]</scope>
    <source>
        <strain evidence="12 13">MEBiC13590</strain>
    </source>
</reference>
<dbReference type="SMART" id="SM00304">
    <property type="entry name" value="HAMP"/>
    <property type="match status" value="1"/>
</dbReference>
<keyword evidence="7 12" id="KW-0418">Kinase</keyword>
<dbReference type="GO" id="GO:0007165">
    <property type="term" value="P:signal transduction"/>
    <property type="evidence" value="ECO:0007669"/>
    <property type="project" value="InterPro"/>
</dbReference>
<comment type="subcellular location">
    <subcellularLocation>
        <location evidence="2">Membrane</location>
    </subcellularLocation>
</comment>
<dbReference type="InterPro" id="IPR004358">
    <property type="entry name" value="Sig_transdc_His_kin-like_C"/>
</dbReference>
<comment type="catalytic activity">
    <reaction evidence="1">
        <text>ATP + protein L-histidine = ADP + protein N-phospho-L-histidine.</text>
        <dbReference type="EC" id="2.7.13.3"/>
    </reaction>
</comment>
<feature type="transmembrane region" description="Helical" evidence="9">
    <location>
        <begin position="175"/>
        <end position="199"/>
    </location>
</feature>
<organism evidence="12 13">
    <name type="scientific">Oricola thermophila</name>
    <dbReference type="NCBI Taxonomy" id="2742145"/>
    <lineage>
        <taxon>Bacteria</taxon>
        <taxon>Pseudomonadati</taxon>
        <taxon>Pseudomonadota</taxon>
        <taxon>Alphaproteobacteria</taxon>
        <taxon>Hyphomicrobiales</taxon>
        <taxon>Ahrensiaceae</taxon>
        <taxon>Oricola</taxon>
    </lineage>
</organism>
<sequence>MTTETRTTPADLESFRPRRRLSSKILLLTILFVMIAEVLIFVPSVANFRMTWLSGRMSTAAAASVLIASDASLELPPSVQDEVLMATGAKAIALHVGEDSRFIRLSETVPPIHAHVNVGEFSAFAAIRDAFDTLLFGGDRFIRVYGPIADSDNMIELILPDAPLRAAMLVYARNVALLSLVISLITASLVFMAINRIAIRPIRRMTESMLAFSRSPDNPDAIVRPSGRDDELGIAERELAAMQGRLHETLKEQKRLADLGLAVSKINHDMRNILASAQLMSDRLSGVTDPSVQRFAPKLMRTLGRAINYTENVLSYGRAGEAAPTRRRIKLSPVVADVEELLGIDPASGIEFSANIPDDFELDADSEQLFRVLMNLCRNSVEAMRGDDDPATVKRLTVSAARMGTTALISVEDTGPGLPKKARENLFSAFKGSARAGGTGLGLAIAHELVRAHGGTLELRDDREIGTHFEIRLPDAPVSLEQERARRGAGRRSSGSA</sequence>
<dbReference type="CDD" id="cd00075">
    <property type="entry name" value="HATPase"/>
    <property type="match status" value="1"/>
</dbReference>
<dbReference type="Gene3D" id="1.10.287.130">
    <property type="match status" value="1"/>
</dbReference>
<evidence type="ECO:0000256" key="5">
    <source>
        <dbReference type="ARBA" id="ARBA00022679"/>
    </source>
</evidence>
<keyword evidence="9" id="KW-0472">Membrane</keyword>
<dbReference type="PROSITE" id="PS50885">
    <property type="entry name" value="HAMP"/>
    <property type="match status" value="1"/>
</dbReference>
<evidence type="ECO:0000256" key="3">
    <source>
        <dbReference type="ARBA" id="ARBA00012438"/>
    </source>
</evidence>
<dbReference type="Proteomes" id="UP000509367">
    <property type="component" value="Chromosome"/>
</dbReference>
<proteinExistence type="predicted"/>
<accession>A0A6N1VEM5</accession>
<evidence type="ECO:0000256" key="4">
    <source>
        <dbReference type="ARBA" id="ARBA00022553"/>
    </source>
</evidence>
<evidence type="ECO:0000259" key="11">
    <source>
        <dbReference type="PROSITE" id="PS50885"/>
    </source>
</evidence>
<keyword evidence="13" id="KW-1185">Reference proteome</keyword>
<dbReference type="KEGG" id="orm:HTY61_13530"/>
<dbReference type="GO" id="GO:0005524">
    <property type="term" value="F:ATP binding"/>
    <property type="evidence" value="ECO:0007669"/>
    <property type="project" value="UniProtKB-KW"/>
</dbReference>
<dbReference type="InterPro" id="IPR005467">
    <property type="entry name" value="His_kinase_dom"/>
</dbReference>
<dbReference type="EC" id="2.7.13.3" evidence="3"/>
<dbReference type="InterPro" id="IPR050980">
    <property type="entry name" value="2C_sensor_his_kinase"/>
</dbReference>
<evidence type="ECO:0000256" key="7">
    <source>
        <dbReference type="ARBA" id="ARBA00022777"/>
    </source>
</evidence>
<dbReference type="Pfam" id="PF02518">
    <property type="entry name" value="HATPase_c"/>
    <property type="match status" value="1"/>
</dbReference>
<evidence type="ECO:0000313" key="12">
    <source>
        <dbReference type="EMBL" id="QKV19406.1"/>
    </source>
</evidence>
<evidence type="ECO:0000256" key="8">
    <source>
        <dbReference type="ARBA" id="ARBA00022840"/>
    </source>
</evidence>
<dbReference type="EMBL" id="CP054836">
    <property type="protein sequence ID" value="QKV19406.1"/>
    <property type="molecule type" value="Genomic_DNA"/>
</dbReference>
<name>A0A6N1VEM5_9HYPH</name>
<keyword evidence="4" id="KW-0597">Phosphoprotein</keyword>
<dbReference type="PROSITE" id="PS50109">
    <property type="entry name" value="HIS_KIN"/>
    <property type="match status" value="1"/>
</dbReference>